<feature type="active site" description="Proton donor; for catalytic activity" evidence="9">
    <location>
        <position position="85"/>
    </location>
</feature>
<dbReference type="GO" id="GO:0005829">
    <property type="term" value="C:cytosol"/>
    <property type="evidence" value="ECO:0007669"/>
    <property type="project" value="TreeGrafter"/>
</dbReference>
<keyword evidence="4 9" id="KW-0620">Polyamine biosynthesis</keyword>
<sequence>MKAAIGRHLLADFHGCPPQRLSDPAQVEHALRQAAQAAGATVLAGHVHHFGEAQGVTGILLLMESHLSIHTWPEHGYAALDLFMCGQARIDAALARLREALQPAEVRSQLHRRGELTVSPIPDIANGTTREQA</sequence>
<accession>A0A1W0CJX3</accession>
<dbReference type="InterPro" id="IPR003826">
    <property type="entry name" value="AdoMetDC_fam_prok"/>
</dbReference>
<evidence type="ECO:0000256" key="9">
    <source>
        <dbReference type="HAMAP-Rule" id="MF_00464"/>
    </source>
</evidence>
<comment type="PTM">
    <text evidence="9">Is synthesized initially as an inactive proenzyme. Formation of the active enzyme involves a self-maturation process in which the active site pyruvoyl group is generated from an internal serine residue via an autocatalytic post-translational modification. Two non-identical subunits are generated from the proenzyme in this reaction, and the pyruvate is formed at the N-terminus of the alpha chain, which is derived from the carboxyl end of the proenzyme. The post-translation cleavage follows an unusual pathway, termed non-hydrolytic serinolysis, in which the side chain hydroxyl group of the serine supplies its oxygen atom to form the C-terminus of the beta chain, while the remainder of the serine residue undergoes an oxidative deamination to produce ammonia and the pyruvoyl group blocking the N-terminus of the alpha chain.</text>
</comment>
<protein>
    <recommendedName>
        <fullName evidence="9">S-adenosylmethionine decarboxylase proenzyme</fullName>
        <shortName evidence="9">AdoMetDC</shortName>
        <shortName evidence="9">SAMDC</shortName>
        <ecNumber evidence="9">4.1.1.50</ecNumber>
    </recommendedName>
    <component>
        <recommendedName>
            <fullName evidence="9">S-adenosylmethionine decarboxylase beta chain</fullName>
        </recommendedName>
    </component>
    <component>
        <recommendedName>
            <fullName evidence="9">S-adenosylmethionine decarboxylase alpha chain</fullName>
        </recommendedName>
    </component>
</protein>
<dbReference type="NCBIfam" id="TIGR03330">
    <property type="entry name" value="SAM_DCase_Bsu"/>
    <property type="match status" value="1"/>
</dbReference>
<dbReference type="RefSeq" id="WP_043640418.1">
    <property type="nucleotide sequence ID" value="NZ_CP109905.1"/>
</dbReference>
<feature type="active site" description="Proton acceptor; for processing activity" evidence="9">
    <location>
        <position position="70"/>
    </location>
</feature>
<evidence type="ECO:0000313" key="11">
    <source>
        <dbReference type="Proteomes" id="UP000192721"/>
    </source>
</evidence>
<evidence type="ECO:0000256" key="2">
    <source>
        <dbReference type="ARBA" id="ARBA00022813"/>
    </source>
</evidence>
<evidence type="ECO:0000256" key="8">
    <source>
        <dbReference type="ARBA" id="ARBA00023317"/>
    </source>
</evidence>
<comment type="function">
    <text evidence="9">Catalyzes the decarboxylation of S-adenosylmethionine to S-adenosylmethioninamine (dcAdoMet), the propylamine donor required for the synthesis of the polyamines spermine and spermidine from the diamine putrescine.</text>
</comment>
<comment type="cofactor">
    <cofactor evidence="9">
        <name>pyruvate</name>
        <dbReference type="ChEBI" id="CHEBI:15361"/>
    </cofactor>
    <text evidence="9">Binds 1 pyruvoyl group covalently per subunit.</text>
</comment>
<comment type="pathway">
    <text evidence="9">Amine and polyamine biosynthesis; S-adenosylmethioninamine biosynthesis; S-adenosylmethioninamine from S-adenosyl-L-methionine: step 1/1.</text>
</comment>
<comment type="similarity">
    <text evidence="9">Belongs to the prokaryotic AdoMetDC family. Type 1 subfamily.</text>
</comment>
<dbReference type="InterPro" id="IPR016067">
    <property type="entry name" value="S-AdoMet_deCO2ase_core"/>
</dbReference>
<keyword evidence="6 9" id="KW-0456">Lyase</keyword>
<reference evidence="10 11" key="1">
    <citation type="submission" date="2017-02" db="EMBL/GenBank/DDBJ databases">
        <title>Chromobacterium haemolyticum H5244.</title>
        <authorList>
            <person name="Gulvik C.A."/>
        </authorList>
    </citation>
    <scope>NUCLEOTIDE SEQUENCE [LARGE SCALE GENOMIC DNA]</scope>
    <source>
        <strain evidence="10 11">H5244</strain>
    </source>
</reference>
<dbReference type="GO" id="GO:0004014">
    <property type="term" value="F:adenosylmethionine decarboxylase activity"/>
    <property type="evidence" value="ECO:0007669"/>
    <property type="project" value="UniProtKB-UniRule"/>
</dbReference>
<proteinExistence type="inferred from homology"/>
<organism evidence="10 11">
    <name type="scientific">Chromobacterium haemolyticum</name>
    <dbReference type="NCBI Taxonomy" id="394935"/>
    <lineage>
        <taxon>Bacteria</taxon>
        <taxon>Pseudomonadati</taxon>
        <taxon>Pseudomonadota</taxon>
        <taxon>Betaproteobacteria</taxon>
        <taxon>Neisseriales</taxon>
        <taxon>Chromobacteriaceae</taxon>
        <taxon>Chromobacterium</taxon>
    </lineage>
</organism>
<gene>
    <name evidence="9" type="primary">speH</name>
    <name evidence="10" type="ORF">B0T45_18085</name>
</gene>
<dbReference type="UniPathway" id="UPA00331">
    <property type="reaction ID" value="UER00451"/>
</dbReference>
<dbReference type="GO" id="GO:0008295">
    <property type="term" value="P:spermidine biosynthetic process"/>
    <property type="evidence" value="ECO:0007669"/>
    <property type="project" value="UniProtKB-UniRule"/>
</dbReference>
<dbReference type="Proteomes" id="UP000192721">
    <property type="component" value="Unassembled WGS sequence"/>
</dbReference>
<evidence type="ECO:0000256" key="5">
    <source>
        <dbReference type="ARBA" id="ARBA00023145"/>
    </source>
</evidence>
<dbReference type="PANTHER" id="PTHR33866:SF2">
    <property type="entry name" value="S-ADENOSYLMETHIONINE DECARBOXYLASE PROENZYME"/>
    <property type="match status" value="1"/>
</dbReference>
<dbReference type="HAMAP" id="MF_00464">
    <property type="entry name" value="AdoMetDC_1"/>
    <property type="match status" value="1"/>
</dbReference>
<dbReference type="Pfam" id="PF02675">
    <property type="entry name" value="AdoMet_dc"/>
    <property type="match status" value="1"/>
</dbReference>
<dbReference type="EMBL" id="MUKV01000029">
    <property type="protein sequence ID" value="OQS35070.1"/>
    <property type="molecule type" value="Genomic_DNA"/>
</dbReference>
<dbReference type="SUPFAM" id="SSF56276">
    <property type="entry name" value="S-adenosylmethionine decarboxylase"/>
    <property type="match status" value="1"/>
</dbReference>
<evidence type="ECO:0000256" key="3">
    <source>
        <dbReference type="ARBA" id="ARBA00023066"/>
    </source>
</evidence>
<dbReference type="PANTHER" id="PTHR33866">
    <property type="entry name" value="S-ADENOSYLMETHIONINE DECARBOXYLASE PROENZYME"/>
    <property type="match status" value="1"/>
</dbReference>
<comment type="subunit">
    <text evidence="9">Heterotetramer of two alpha and two beta chains arranged as a dimer of alpha/beta heterodimers.</text>
</comment>
<dbReference type="InterPro" id="IPR017716">
    <property type="entry name" value="S-AdoMet_deCOase_pro-enz"/>
</dbReference>
<dbReference type="Gene3D" id="3.60.90.10">
    <property type="entry name" value="S-adenosylmethionine decarboxylase"/>
    <property type="match status" value="1"/>
</dbReference>
<comment type="caution">
    <text evidence="10">The sequence shown here is derived from an EMBL/GenBank/DDBJ whole genome shotgun (WGS) entry which is preliminary data.</text>
</comment>
<keyword evidence="8 9" id="KW-0670">Pyruvate</keyword>
<feature type="modified residue" description="Pyruvic acid (Ser); by autocatalysis" evidence="9">
    <location>
        <position position="65"/>
    </location>
</feature>
<evidence type="ECO:0000256" key="4">
    <source>
        <dbReference type="ARBA" id="ARBA00023115"/>
    </source>
</evidence>
<keyword evidence="3 9" id="KW-0745">Spermidine biosynthesis</keyword>
<keyword evidence="5 9" id="KW-0865">Zymogen</keyword>
<evidence type="ECO:0000256" key="1">
    <source>
        <dbReference type="ARBA" id="ARBA00022793"/>
    </source>
</evidence>
<name>A0A1W0CJX3_9NEIS</name>
<comment type="catalytic activity">
    <reaction evidence="9">
        <text>S-adenosyl-L-methionine + H(+) = S-adenosyl 3-(methylsulfanyl)propylamine + CO2</text>
        <dbReference type="Rhea" id="RHEA:15981"/>
        <dbReference type="ChEBI" id="CHEBI:15378"/>
        <dbReference type="ChEBI" id="CHEBI:16526"/>
        <dbReference type="ChEBI" id="CHEBI:57443"/>
        <dbReference type="ChEBI" id="CHEBI:59789"/>
        <dbReference type="EC" id="4.1.1.50"/>
    </reaction>
</comment>
<evidence type="ECO:0000313" key="10">
    <source>
        <dbReference type="EMBL" id="OQS35070.1"/>
    </source>
</evidence>
<dbReference type="AlphaFoldDB" id="A0A1W0CJX3"/>
<feature type="active site" description="Schiff-base intermediate with substrate; via pyruvic acid" evidence="9">
    <location>
        <position position="65"/>
    </location>
</feature>
<feature type="site" description="Cleavage (non-hydrolytic); by autolysis" evidence="9">
    <location>
        <begin position="64"/>
        <end position="65"/>
    </location>
</feature>
<evidence type="ECO:0000256" key="6">
    <source>
        <dbReference type="ARBA" id="ARBA00023239"/>
    </source>
</evidence>
<keyword evidence="1 9" id="KW-0210">Decarboxylase</keyword>
<keyword evidence="7 9" id="KW-0704">Schiff base</keyword>
<feature type="chain" id="PRO_5023542452" description="S-adenosylmethionine decarboxylase alpha chain" evidence="9">
    <location>
        <begin position="65"/>
        <end position="133"/>
    </location>
</feature>
<keyword evidence="9" id="KW-0949">S-adenosyl-L-methionine</keyword>
<keyword evidence="2 9" id="KW-0068">Autocatalytic cleavage</keyword>
<dbReference type="EC" id="4.1.1.50" evidence="9"/>
<feature type="chain" id="PRO_5023542453" description="S-adenosylmethionine decarboxylase beta chain" evidence="9">
    <location>
        <begin position="1"/>
        <end position="64"/>
    </location>
</feature>
<evidence type="ECO:0000256" key="7">
    <source>
        <dbReference type="ARBA" id="ARBA00023270"/>
    </source>
</evidence>